<dbReference type="InterPro" id="IPR011063">
    <property type="entry name" value="TilS/TtcA_N"/>
</dbReference>
<evidence type="ECO:0000259" key="8">
    <source>
        <dbReference type="Pfam" id="PF01171"/>
    </source>
</evidence>
<keyword evidence="4" id="KW-0547">Nucleotide-binding</keyword>
<keyword evidence="10" id="KW-1185">Reference proteome</keyword>
<name>A0A2V5HXL8_9EURO</name>
<evidence type="ECO:0000256" key="3">
    <source>
        <dbReference type="ARBA" id="ARBA00022694"/>
    </source>
</evidence>
<dbReference type="Pfam" id="PF01171">
    <property type="entry name" value="ATP_bind_3"/>
    <property type="match status" value="1"/>
</dbReference>
<sequence>MAISELLHQNKPTAITVSQFVNAFQQIWHDSRMRGAQRAQDPRARARARFPSRLGLAISGGADSMALAYLCREWEKSTSTSGANDTSTNHPPAIKVTAFIVDHRARAESAHEAATVAAWLAAMGITTQILPLDWSHLTTSPQTLPAFETHARRLRFQALGRACRAAAIDALLTGHHRDDAVETTLWRLCTGARGPGLAGIPACTGIPECHGVFGVCGSRGVEGLRTSYPRPSPYPYSDHPRVGSGQQAPMATGTLPIIRPLLGFPKSDLLATCAAHGVPFVSDPTNFDPTLTPRNAIRKVLADGTLPRALRGESVVRLMGASQRLIRRAEEDAERVLRRCAVGGFVPETGVVGVRFPAAASSGEGEGGSEGAAAERQVQIQALALRRITELVSPFPKNHFSLRAFEAFVARVFPSAAQQGHEQEQQQEQSFTLGGVLFQPWSVSPKKKGQGEESIFQGPATAHSHGPDTPETDNNSSSPKTWLLARQPYMKNRTPRLDIHLDGTDGSGSTTERKEQNQNQNQNQKQDQDQGQEEWHLWDNRYWFRVGWTGTKQPQPQPPPPSNPNPTTQTQTQPHPQNQEQDQDQDPKPTQTIHLRIRPLQKADLNRLRQSRPNPHKNTRKQPQTNNNPRTETATDLDPESHRDRDPESGHAPTHTTEIPDPDPKALTRLLAQASPGRTRFTVPVLVLVLVRRRQPQPQGRKVERGGIVDVEAEVEAEAATEEEEIPLALPTLDLWLPSRLEQHQEWPDGKGKSLSWEWRYKSVDRRTLRLMGWEE</sequence>
<organism evidence="9 10">
    <name type="scientific">Aspergillus indologenus CBS 114.80</name>
    <dbReference type="NCBI Taxonomy" id="1450541"/>
    <lineage>
        <taxon>Eukaryota</taxon>
        <taxon>Fungi</taxon>
        <taxon>Dikarya</taxon>
        <taxon>Ascomycota</taxon>
        <taxon>Pezizomycotina</taxon>
        <taxon>Eurotiomycetes</taxon>
        <taxon>Eurotiomycetidae</taxon>
        <taxon>Eurotiales</taxon>
        <taxon>Aspergillaceae</taxon>
        <taxon>Aspergillus</taxon>
        <taxon>Aspergillus subgen. Circumdati</taxon>
    </lineage>
</organism>
<dbReference type="PANTHER" id="PTHR43033:SF1">
    <property type="entry name" value="TRNA(ILE)-LYSIDINE SYNTHASE-RELATED"/>
    <property type="match status" value="1"/>
</dbReference>
<evidence type="ECO:0000256" key="5">
    <source>
        <dbReference type="ARBA" id="ARBA00022840"/>
    </source>
</evidence>
<dbReference type="AlphaFoldDB" id="A0A2V5HXL8"/>
<accession>A0A2V5HXL8</accession>
<protein>
    <recommendedName>
        <fullName evidence="1">tRNA(Ile)-lysidine synthetase</fullName>
        <ecNumber evidence="1">6.3.4.19</ecNumber>
    </recommendedName>
</protein>
<dbReference type="InterPro" id="IPR012094">
    <property type="entry name" value="tRNA_Ile_lys_synt"/>
</dbReference>
<gene>
    <name evidence="9" type="ORF">BP00DRAFT_461103</name>
</gene>
<feature type="compositionally biased region" description="Polar residues" evidence="7">
    <location>
        <begin position="621"/>
        <end position="634"/>
    </location>
</feature>
<reference evidence="9 10" key="1">
    <citation type="submission" date="2018-02" db="EMBL/GenBank/DDBJ databases">
        <title>The genomes of Aspergillus section Nigri reveals drivers in fungal speciation.</title>
        <authorList>
            <consortium name="DOE Joint Genome Institute"/>
            <person name="Vesth T.C."/>
            <person name="Nybo J."/>
            <person name="Theobald S."/>
            <person name="Brandl J."/>
            <person name="Frisvad J.C."/>
            <person name="Nielsen K.F."/>
            <person name="Lyhne E.K."/>
            <person name="Kogle M.E."/>
            <person name="Kuo A."/>
            <person name="Riley R."/>
            <person name="Clum A."/>
            <person name="Nolan M."/>
            <person name="Lipzen A."/>
            <person name="Salamov A."/>
            <person name="Henrissat B."/>
            <person name="Wiebenga A."/>
            <person name="De vries R.P."/>
            <person name="Grigoriev I.V."/>
            <person name="Mortensen U.H."/>
            <person name="Andersen M.R."/>
            <person name="Baker S.E."/>
        </authorList>
    </citation>
    <scope>NUCLEOTIDE SEQUENCE [LARGE SCALE GENOMIC DNA]</scope>
    <source>
        <strain evidence="9 10">CBS 114.80</strain>
    </source>
</reference>
<dbReference type="EC" id="6.3.4.19" evidence="1"/>
<dbReference type="GO" id="GO:0008033">
    <property type="term" value="P:tRNA processing"/>
    <property type="evidence" value="ECO:0007669"/>
    <property type="project" value="UniProtKB-KW"/>
</dbReference>
<evidence type="ECO:0000256" key="7">
    <source>
        <dbReference type="SAM" id="MobiDB-lite"/>
    </source>
</evidence>
<feature type="compositionally biased region" description="Pro residues" evidence="7">
    <location>
        <begin position="555"/>
        <end position="564"/>
    </location>
</feature>
<dbReference type="SUPFAM" id="SSF52402">
    <property type="entry name" value="Adenine nucleotide alpha hydrolases-like"/>
    <property type="match status" value="1"/>
</dbReference>
<dbReference type="Proteomes" id="UP000248817">
    <property type="component" value="Unassembled WGS sequence"/>
</dbReference>
<keyword evidence="5" id="KW-0067">ATP-binding</keyword>
<dbReference type="InterPro" id="IPR012795">
    <property type="entry name" value="tRNA_Ile_lys_synt_N"/>
</dbReference>
<evidence type="ECO:0000256" key="2">
    <source>
        <dbReference type="ARBA" id="ARBA00022598"/>
    </source>
</evidence>
<evidence type="ECO:0000256" key="6">
    <source>
        <dbReference type="ARBA" id="ARBA00048539"/>
    </source>
</evidence>
<feature type="compositionally biased region" description="Low complexity" evidence="7">
    <location>
        <begin position="565"/>
        <end position="580"/>
    </location>
</feature>
<dbReference type="InterPro" id="IPR014729">
    <property type="entry name" value="Rossmann-like_a/b/a_fold"/>
</dbReference>
<dbReference type="CDD" id="cd01992">
    <property type="entry name" value="TilS_N"/>
    <property type="match status" value="1"/>
</dbReference>
<evidence type="ECO:0000256" key="4">
    <source>
        <dbReference type="ARBA" id="ARBA00022741"/>
    </source>
</evidence>
<dbReference type="GO" id="GO:0032267">
    <property type="term" value="F:tRNA(Ile)-lysidine synthase activity"/>
    <property type="evidence" value="ECO:0007669"/>
    <property type="project" value="UniProtKB-EC"/>
</dbReference>
<dbReference type="GO" id="GO:0005524">
    <property type="term" value="F:ATP binding"/>
    <property type="evidence" value="ECO:0007669"/>
    <property type="project" value="UniProtKB-KW"/>
</dbReference>
<feature type="region of interest" description="Disordered" evidence="7">
    <location>
        <begin position="549"/>
        <end position="665"/>
    </location>
</feature>
<comment type="catalytic activity">
    <reaction evidence="6">
        <text>cytidine(34) in tRNA(Ile2) + L-lysine + ATP = lysidine(34) in tRNA(Ile2) + AMP + diphosphate + H(+)</text>
        <dbReference type="Rhea" id="RHEA:43744"/>
        <dbReference type="Rhea" id="RHEA-COMP:10625"/>
        <dbReference type="Rhea" id="RHEA-COMP:10670"/>
        <dbReference type="ChEBI" id="CHEBI:15378"/>
        <dbReference type="ChEBI" id="CHEBI:30616"/>
        <dbReference type="ChEBI" id="CHEBI:32551"/>
        <dbReference type="ChEBI" id="CHEBI:33019"/>
        <dbReference type="ChEBI" id="CHEBI:82748"/>
        <dbReference type="ChEBI" id="CHEBI:83665"/>
        <dbReference type="ChEBI" id="CHEBI:456215"/>
        <dbReference type="EC" id="6.3.4.19"/>
    </reaction>
</comment>
<keyword evidence="2" id="KW-0436">Ligase</keyword>
<evidence type="ECO:0000313" key="10">
    <source>
        <dbReference type="Proteomes" id="UP000248817"/>
    </source>
</evidence>
<feature type="compositionally biased region" description="Basic and acidic residues" evidence="7">
    <location>
        <begin position="639"/>
        <end position="649"/>
    </location>
</feature>
<dbReference type="EMBL" id="KZ825602">
    <property type="protein sequence ID" value="PYI26353.1"/>
    <property type="molecule type" value="Genomic_DNA"/>
</dbReference>
<feature type="region of interest" description="Disordered" evidence="7">
    <location>
        <begin position="492"/>
        <end position="532"/>
    </location>
</feature>
<dbReference type="Gene3D" id="3.40.50.620">
    <property type="entry name" value="HUPs"/>
    <property type="match status" value="1"/>
</dbReference>
<keyword evidence="3" id="KW-0819">tRNA processing</keyword>
<dbReference type="PANTHER" id="PTHR43033">
    <property type="entry name" value="TRNA(ILE)-LYSIDINE SYNTHASE-RELATED"/>
    <property type="match status" value="1"/>
</dbReference>
<feature type="region of interest" description="Disordered" evidence="7">
    <location>
        <begin position="442"/>
        <end position="480"/>
    </location>
</feature>
<evidence type="ECO:0000256" key="1">
    <source>
        <dbReference type="ARBA" id="ARBA00013267"/>
    </source>
</evidence>
<dbReference type="HAMAP" id="MF_01161">
    <property type="entry name" value="tRNA_Ile_lys_synt"/>
    <property type="match status" value="1"/>
</dbReference>
<proteinExistence type="inferred from homology"/>
<evidence type="ECO:0000313" key="9">
    <source>
        <dbReference type="EMBL" id="PYI26353.1"/>
    </source>
</evidence>
<feature type="domain" description="tRNA(Ile)-lysidine/2-thiocytidine synthase N-terminal" evidence="8">
    <location>
        <begin position="55"/>
        <end position="299"/>
    </location>
</feature>